<dbReference type="PROSITE" id="PS50088">
    <property type="entry name" value="ANK_REPEAT"/>
    <property type="match status" value="3"/>
</dbReference>
<dbReference type="PROSITE" id="PS50005">
    <property type="entry name" value="TPR"/>
    <property type="match status" value="2"/>
</dbReference>
<keyword evidence="8" id="KW-0227">DNA damage</keyword>
<dbReference type="PANTHER" id="PTHR46358:SF1">
    <property type="entry name" value="TONSOKU-LIKE PROTEIN"/>
    <property type="match status" value="1"/>
</dbReference>
<evidence type="ECO:0000256" key="1">
    <source>
        <dbReference type="ARBA" id="ARBA00004123"/>
    </source>
</evidence>
<gene>
    <name evidence="17" type="ORF">CINC_LOCUS2358</name>
</gene>
<dbReference type="Gene3D" id="3.80.10.10">
    <property type="entry name" value="Ribonuclease Inhibitor"/>
    <property type="match status" value="1"/>
</dbReference>
<dbReference type="InterPro" id="IPR001611">
    <property type="entry name" value="Leu-rich_rpt"/>
</dbReference>
<dbReference type="OrthoDB" id="273147at2759"/>
<keyword evidence="13" id="KW-0539">Nucleus</keyword>
<dbReference type="SMART" id="SM00248">
    <property type="entry name" value="ANK"/>
    <property type="match status" value="3"/>
</dbReference>
<name>A0A9P0BLD5_CHRIL</name>
<evidence type="ECO:0000256" key="9">
    <source>
        <dbReference type="ARBA" id="ARBA00022803"/>
    </source>
</evidence>
<dbReference type="GO" id="GO:0031297">
    <property type="term" value="P:replication fork processing"/>
    <property type="evidence" value="ECO:0007669"/>
    <property type="project" value="TreeGrafter"/>
</dbReference>
<feature type="repeat" description="TPR" evidence="15">
    <location>
        <begin position="353"/>
        <end position="386"/>
    </location>
</feature>
<evidence type="ECO:0000256" key="15">
    <source>
        <dbReference type="PROSITE-ProRule" id="PRU00339"/>
    </source>
</evidence>
<keyword evidence="6" id="KW-0433">Leucine-rich repeat</keyword>
<dbReference type="InterPro" id="IPR011990">
    <property type="entry name" value="TPR-like_helical_dom_sf"/>
</dbReference>
<evidence type="ECO:0000256" key="11">
    <source>
        <dbReference type="ARBA" id="ARBA00023043"/>
    </source>
</evidence>
<evidence type="ECO:0000256" key="8">
    <source>
        <dbReference type="ARBA" id="ARBA00022763"/>
    </source>
</evidence>
<dbReference type="Pfam" id="PF00023">
    <property type="entry name" value="Ank"/>
    <property type="match status" value="1"/>
</dbReference>
<feature type="repeat" description="ANK" evidence="14">
    <location>
        <begin position="598"/>
        <end position="630"/>
    </location>
</feature>
<feature type="repeat" description="ANK" evidence="14">
    <location>
        <begin position="529"/>
        <end position="561"/>
    </location>
</feature>
<feature type="compositionally biased region" description="Polar residues" evidence="16">
    <location>
        <begin position="934"/>
        <end position="943"/>
    </location>
</feature>
<keyword evidence="5" id="KW-0158">Chromosome</keyword>
<dbReference type="Proteomes" id="UP001154114">
    <property type="component" value="Chromosome 13"/>
</dbReference>
<feature type="region of interest" description="Disordered" evidence="16">
    <location>
        <begin position="717"/>
        <end position="760"/>
    </location>
</feature>
<dbReference type="SUPFAM" id="SSF48403">
    <property type="entry name" value="Ankyrin repeat"/>
    <property type="match status" value="1"/>
</dbReference>
<dbReference type="Gene3D" id="1.25.40.20">
    <property type="entry name" value="Ankyrin repeat-containing domain"/>
    <property type="match status" value="1"/>
</dbReference>
<keyword evidence="10" id="KW-0156">Chromatin regulator</keyword>
<evidence type="ECO:0000256" key="16">
    <source>
        <dbReference type="SAM" id="MobiDB-lite"/>
    </source>
</evidence>
<keyword evidence="12" id="KW-0234">DNA repair</keyword>
<evidence type="ECO:0000256" key="6">
    <source>
        <dbReference type="ARBA" id="ARBA00022614"/>
    </source>
</evidence>
<dbReference type="PROSITE" id="PS50297">
    <property type="entry name" value="ANK_REP_REGION"/>
    <property type="match status" value="3"/>
</dbReference>
<evidence type="ECO:0000256" key="14">
    <source>
        <dbReference type="PROSITE-ProRule" id="PRU00023"/>
    </source>
</evidence>
<evidence type="ECO:0000256" key="5">
    <source>
        <dbReference type="ARBA" id="ARBA00022454"/>
    </source>
</evidence>
<protein>
    <recommendedName>
        <fullName evidence="4">Tonsoku-like protein</fullName>
    </recommendedName>
</protein>
<dbReference type="EMBL" id="LR824016">
    <property type="protein sequence ID" value="CAH0584111.1"/>
    <property type="molecule type" value="Genomic_DNA"/>
</dbReference>
<dbReference type="GO" id="GO:0006325">
    <property type="term" value="P:chromatin organization"/>
    <property type="evidence" value="ECO:0007669"/>
    <property type="project" value="UniProtKB-KW"/>
</dbReference>
<dbReference type="InterPro" id="IPR002110">
    <property type="entry name" value="Ankyrin_rpt"/>
</dbReference>
<evidence type="ECO:0000256" key="13">
    <source>
        <dbReference type="ARBA" id="ARBA00023242"/>
    </source>
</evidence>
<dbReference type="InterPro" id="IPR036770">
    <property type="entry name" value="Ankyrin_rpt-contain_sf"/>
</dbReference>
<dbReference type="Pfam" id="PF13181">
    <property type="entry name" value="TPR_8"/>
    <property type="match status" value="1"/>
</dbReference>
<dbReference type="InterPro" id="IPR019734">
    <property type="entry name" value="TPR_rpt"/>
</dbReference>
<dbReference type="InterPro" id="IPR052311">
    <property type="entry name" value="MMS22L-TONSL_complex_comp"/>
</dbReference>
<keyword evidence="9 15" id="KW-0802">TPR repeat</keyword>
<keyword evidence="11 14" id="KW-0040">ANK repeat</keyword>
<dbReference type="GO" id="GO:0000724">
    <property type="term" value="P:double-strand break repair via homologous recombination"/>
    <property type="evidence" value="ECO:0007669"/>
    <property type="project" value="TreeGrafter"/>
</dbReference>
<dbReference type="Gene3D" id="1.25.40.10">
    <property type="entry name" value="Tetratricopeptide repeat domain"/>
    <property type="match status" value="2"/>
</dbReference>
<dbReference type="SUPFAM" id="SSF52047">
    <property type="entry name" value="RNI-like"/>
    <property type="match status" value="1"/>
</dbReference>
<dbReference type="SMART" id="SM00028">
    <property type="entry name" value="TPR"/>
    <property type="match status" value="6"/>
</dbReference>
<feature type="compositionally biased region" description="Basic and acidic residues" evidence="16">
    <location>
        <begin position="894"/>
        <end position="911"/>
    </location>
</feature>
<proteinExistence type="inferred from homology"/>
<dbReference type="PANTHER" id="PTHR46358">
    <property type="entry name" value="TONSOKU-LIKE PROTEIN"/>
    <property type="match status" value="1"/>
</dbReference>
<evidence type="ECO:0000256" key="10">
    <source>
        <dbReference type="ARBA" id="ARBA00022853"/>
    </source>
</evidence>
<feature type="region of interest" description="Disordered" evidence="16">
    <location>
        <begin position="865"/>
        <end position="965"/>
    </location>
</feature>
<evidence type="ECO:0000313" key="17">
    <source>
        <dbReference type="EMBL" id="CAH0584111.1"/>
    </source>
</evidence>
<feature type="repeat" description="TPR" evidence="15">
    <location>
        <begin position="161"/>
        <end position="194"/>
    </location>
</feature>
<dbReference type="Pfam" id="PF13516">
    <property type="entry name" value="LRR_6"/>
    <property type="match status" value="3"/>
</dbReference>
<organism evidence="17 18">
    <name type="scientific">Chrysodeixis includens</name>
    <name type="common">Soybean looper</name>
    <name type="synonym">Pseudoplusia includens</name>
    <dbReference type="NCBI Taxonomy" id="689277"/>
    <lineage>
        <taxon>Eukaryota</taxon>
        <taxon>Metazoa</taxon>
        <taxon>Ecdysozoa</taxon>
        <taxon>Arthropoda</taxon>
        <taxon>Hexapoda</taxon>
        <taxon>Insecta</taxon>
        <taxon>Pterygota</taxon>
        <taxon>Neoptera</taxon>
        <taxon>Endopterygota</taxon>
        <taxon>Lepidoptera</taxon>
        <taxon>Glossata</taxon>
        <taxon>Ditrysia</taxon>
        <taxon>Noctuoidea</taxon>
        <taxon>Noctuidae</taxon>
        <taxon>Plusiinae</taxon>
        <taxon>Chrysodeixis</taxon>
    </lineage>
</organism>
<keyword evidence="7" id="KW-0677">Repeat</keyword>
<feature type="repeat" description="ANK" evidence="14">
    <location>
        <begin position="562"/>
        <end position="594"/>
    </location>
</feature>
<feature type="compositionally biased region" description="Basic and acidic residues" evidence="16">
    <location>
        <begin position="871"/>
        <end position="880"/>
    </location>
</feature>
<evidence type="ECO:0000256" key="7">
    <source>
        <dbReference type="ARBA" id="ARBA00022737"/>
    </source>
</evidence>
<evidence type="ECO:0000256" key="2">
    <source>
        <dbReference type="ARBA" id="ARBA00004286"/>
    </source>
</evidence>
<sequence length="1463" mass="165600">MEEEKLIRRKKKALNGSNRRNLAEACNDLATFYYKHNRYSDALDEYKNEAKICKELGLRMEWGTCNRMIGEMYMLLAEFDKALKYEERHLSVAKELKNLVEEQRAMATLGRIYLLQGQSTSDEEEGKTSLKAAEKAFMKSLVLCENLNGKINKHELMDMRARLLLNIGVVQEHLGNLDKAIDCINKAITICSSQDLFEVLHNCYTTEALLLGNKKKDYAKALNCLNKALEVASRLEDKVLKTCETLASKADILCKMSDYQSAKQVLLKAWKLKTPDEDERDNIESNLRVVAAICYTEDLLISTDPSDHVTFKRLYEKLGDGACHLRNYAGAVEYYLKMLDHAELAGDCGKKLIPIYVSLYQTYKDMGSYNEALDYYEKEYELIKDVPKEAFTTMYNIAETLFLAKKPYGQIEKACMEARRAAQEWHKRKYEIRALKSLLKYQEEYCETDKMEQTKEELRALGYENLDNLENSEDEQSSAGGGDDDTHIGDDICLDDLTDLSDTNEEEISETKRETRKRGKGYTIKKNMKGETQLHVASISGNKLLVERLIAKGHPVNIRDNAGWLPLHEACIHGHIEIANILINNGANVNDRGGVNCDGITPLYDAASNGHLDVVQLLLEKGAIPSLKTDFGETPLHVLQKWRTSTILTKDEEVLYTNICNKIHSLIDKTNTTDVLNRSKSKTPVKPIKEVSPPSTSKMTSRIKELDTPVFKRRNIIDDNSDDDLDLSQNVRNEAAFPSDDSNSSDGETSKDKKKSSGVKEYRNAIDALRNRSINDLPEVDVKKNKVKPALLDPEEIDDDWLDDDLGINKNNKKRKLTDPLTTVAKKPTYENIKDTIETINKIEPLVENNKVNKKKSRFSEVVDISENSSDSDHFQRNENVRPQVSASESMRNILKELNDSKSKDSRDNMKRRWKRQSTLLKAGFQRKRDEIDASSNSGSDNEFTARREQKRLTPTGTFSRIPSGENFHYNAHNDGFNIMQNMNPGIVQSMNVIQPINIVQSNKNGRPVQTQILPPAAVKVQVEDKVLLISLKLDTINKLTISWLVDEVKSRYYKLTGVRPIFSLMTSDGAILSEDDPLSLVLSSPELKTCITNWKASPAEERYLECCDALGIPPSEEIQQAVGRSHTTRRLALGTKTLPSSQIRPLFRALTHQAHITAIMISDNNIGDAGVKYLTECMCTMKHLTHLDISKNNITEDGTKILLSLFEKQNRACLSLEELDLSANAIADNGFRNIVKICQYVRLKILKLNYCNITENAINETIKSNMNFDCLESIDVSNNELKNGVVSCIVTSLNPNILVDLELDNVGVEGNIVGCLSSFMDSAKELKIRRFGLSNCKLVDGQFMRTFRSLGRAKHIQTITLKNNNLTFITLKKLLQRQPPVPQINLQGCQDIFKYSPDSDFQVWLPAVDFGRCIPEINVTPVSRTDEEREAFKSFSKTWLNCFKGRGMIEHCDGGVIRFTAR</sequence>
<reference evidence="17" key="1">
    <citation type="submission" date="2021-12" db="EMBL/GenBank/DDBJ databases">
        <authorList>
            <person name="King R."/>
        </authorList>
    </citation>
    <scope>NUCLEOTIDE SEQUENCE</scope>
</reference>
<dbReference type="SUPFAM" id="SSF48452">
    <property type="entry name" value="TPR-like"/>
    <property type="match status" value="3"/>
</dbReference>
<feature type="compositionally biased region" description="Polar residues" evidence="16">
    <location>
        <begin position="881"/>
        <end position="891"/>
    </location>
</feature>
<comment type="subcellular location">
    <subcellularLocation>
        <location evidence="2">Chromosome</location>
    </subcellularLocation>
    <subcellularLocation>
        <location evidence="1">Nucleus</location>
    </subcellularLocation>
</comment>
<evidence type="ECO:0000256" key="3">
    <source>
        <dbReference type="ARBA" id="ARBA00010999"/>
    </source>
</evidence>
<keyword evidence="18" id="KW-1185">Reference proteome</keyword>
<evidence type="ECO:0000256" key="12">
    <source>
        <dbReference type="ARBA" id="ARBA00023204"/>
    </source>
</evidence>
<feature type="region of interest" description="Disordered" evidence="16">
    <location>
        <begin position="677"/>
        <end position="704"/>
    </location>
</feature>
<dbReference type="InterPro" id="IPR032675">
    <property type="entry name" value="LRR_dom_sf"/>
</dbReference>
<evidence type="ECO:0000256" key="4">
    <source>
        <dbReference type="ARBA" id="ARBA00017829"/>
    </source>
</evidence>
<comment type="similarity">
    <text evidence="3">Belongs to the Tonsoku family.</text>
</comment>
<dbReference type="GO" id="GO:0043596">
    <property type="term" value="C:nuclear replication fork"/>
    <property type="evidence" value="ECO:0007669"/>
    <property type="project" value="TreeGrafter"/>
</dbReference>
<dbReference type="Pfam" id="PF12796">
    <property type="entry name" value="Ank_2"/>
    <property type="match status" value="1"/>
</dbReference>
<evidence type="ECO:0000313" key="18">
    <source>
        <dbReference type="Proteomes" id="UP001154114"/>
    </source>
</evidence>
<accession>A0A9P0BLD5</accession>